<comment type="cofactor">
    <cofactor evidence="14">
        <name>Mg(2+)</name>
        <dbReference type="ChEBI" id="CHEBI:18420"/>
    </cofactor>
    <text evidence="14">Binds 1 Mg(2+) ion per subunit.</text>
</comment>
<dbReference type="FunFam" id="3.40.50.970:FF:000007">
    <property type="entry name" value="Acetolactate synthase"/>
    <property type="match status" value="1"/>
</dbReference>
<keyword evidence="11 14" id="KW-0786">Thiamine pyrophosphate</keyword>
<gene>
    <name evidence="18" type="ORF">A6M21_09535</name>
</gene>
<dbReference type="SUPFAM" id="SSF52518">
    <property type="entry name" value="Thiamin diphosphate-binding fold (THDP-binding)"/>
    <property type="match status" value="2"/>
</dbReference>
<evidence type="ECO:0000256" key="8">
    <source>
        <dbReference type="ARBA" id="ARBA00022723"/>
    </source>
</evidence>
<dbReference type="Pfam" id="PF00205">
    <property type="entry name" value="TPP_enzyme_M"/>
    <property type="match status" value="1"/>
</dbReference>
<evidence type="ECO:0000256" key="3">
    <source>
        <dbReference type="ARBA" id="ARBA00007812"/>
    </source>
</evidence>
<dbReference type="InterPro" id="IPR029035">
    <property type="entry name" value="DHS-like_NAD/FAD-binding_dom"/>
</dbReference>
<dbReference type="InterPro" id="IPR000399">
    <property type="entry name" value="TPP-bd_CS"/>
</dbReference>
<dbReference type="GO" id="GO:0005948">
    <property type="term" value="C:acetolactate synthase complex"/>
    <property type="evidence" value="ECO:0007669"/>
    <property type="project" value="TreeGrafter"/>
</dbReference>
<evidence type="ECO:0000256" key="2">
    <source>
        <dbReference type="ARBA" id="ARBA00005025"/>
    </source>
</evidence>
<dbReference type="InterPro" id="IPR039368">
    <property type="entry name" value="AHAS_TPP"/>
</dbReference>
<dbReference type="PROSITE" id="PS00187">
    <property type="entry name" value="TPP_ENZYMES"/>
    <property type="match status" value="1"/>
</dbReference>
<keyword evidence="7 14" id="KW-0808">Transferase</keyword>
<dbReference type="GO" id="GO:0003984">
    <property type="term" value="F:acetolactate synthase activity"/>
    <property type="evidence" value="ECO:0007669"/>
    <property type="project" value="UniProtKB-EC"/>
</dbReference>
<evidence type="ECO:0000256" key="1">
    <source>
        <dbReference type="ARBA" id="ARBA00004974"/>
    </source>
</evidence>
<keyword evidence="8 14" id="KW-0479">Metal-binding</keyword>
<dbReference type="STRING" id="1838280.A6M21_09535"/>
<dbReference type="UniPathway" id="UPA00049">
    <property type="reaction ID" value="UER00059"/>
</dbReference>
<dbReference type="PANTHER" id="PTHR18968:SF13">
    <property type="entry name" value="ACETOLACTATE SYNTHASE CATALYTIC SUBUNIT, MITOCHONDRIAL"/>
    <property type="match status" value="1"/>
</dbReference>
<evidence type="ECO:0000256" key="10">
    <source>
        <dbReference type="ARBA" id="ARBA00022842"/>
    </source>
</evidence>
<dbReference type="EC" id="2.2.1.6" evidence="4 14"/>
<evidence type="ECO:0000313" key="18">
    <source>
        <dbReference type="EMBL" id="OAT82405.1"/>
    </source>
</evidence>
<dbReference type="InterPro" id="IPR011766">
    <property type="entry name" value="TPP_enzyme_TPP-bd"/>
</dbReference>
<dbReference type="FunFam" id="3.40.50.970:FF:000016">
    <property type="entry name" value="Acetolactate synthase"/>
    <property type="match status" value="1"/>
</dbReference>
<evidence type="ECO:0000256" key="13">
    <source>
        <dbReference type="ARBA" id="ARBA00048670"/>
    </source>
</evidence>
<dbReference type="Proteomes" id="UP000078532">
    <property type="component" value="Unassembled WGS sequence"/>
</dbReference>
<keyword evidence="12 14" id="KW-0100">Branched-chain amino acid biosynthesis</keyword>
<keyword evidence="6" id="KW-0285">Flavoprotein</keyword>
<dbReference type="EMBL" id="LYVF01000137">
    <property type="protein sequence ID" value="OAT82405.1"/>
    <property type="molecule type" value="Genomic_DNA"/>
</dbReference>
<keyword evidence="10 14" id="KW-0460">Magnesium</keyword>
<evidence type="ECO:0000256" key="11">
    <source>
        <dbReference type="ARBA" id="ARBA00023052"/>
    </source>
</evidence>
<dbReference type="GO" id="GO:0050660">
    <property type="term" value="F:flavin adenine dinucleotide binding"/>
    <property type="evidence" value="ECO:0007669"/>
    <property type="project" value="InterPro"/>
</dbReference>
<dbReference type="Pfam" id="PF02775">
    <property type="entry name" value="TPP_enzyme_C"/>
    <property type="match status" value="1"/>
</dbReference>
<dbReference type="NCBIfam" id="TIGR00118">
    <property type="entry name" value="acolac_lg"/>
    <property type="match status" value="1"/>
</dbReference>
<dbReference type="InterPro" id="IPR012846">
    <property type="entry name" value="Acetolactate_synth_lsu"/>
</dbReference>
<dbReference type="InterPro" id="IPR029061">
    <property type="entry name" value="THDP-binding"/>
</dbReference>
<dbReference type="GO" id="GO:0000287">
    <property type="term" value="F:magnesium ion binding"/>
    <property type="evidence" value="ECO:0007669"/>
    <property type="project" value="UniProtKB-UniRule"/>
</dbReference>
<feature type="domain" description="Thiamine pyrophosphate enzyme TPP-binding" evidence="16">
    <location>
        <begin position="383"/>
        <end position="529"/>
    </location>
</feature>
<sequence>MKKSGAQILVDTLQEQGVDTIFGFPGGSVLPIYDALYDADIRHILTRHEQGAAHAADGYARASGRPGVCLATSGPGATNLVTGIANAYMDSVPLVAFTGQVTTGLLGRDSFQEADITGITMPVTKHNYIVKDTRELAGVIREAFYIATTGRPGPVLVDIPKDVASNEIEYQDPGPVNLPGYHPQPVPPAEQLNRAAAAILRSERPVIYAGGGVVSSGAHRELRQLAEMLLAPVATTLMGLGSFPGDHPLSLGMPGMHGSKYANYAFCECDLLIAVGVRFDDRVTGKIDCFAPRAKILHIDIDPAEIGKNVRVDIPLVGDVRQVLAALIERLEAKLPGAWQEKIDTWKKEYPVTYEENGHLKPQQVIREIYRVTGGQARITTEVGQHQMWAAHYYTYTRPRSFISSGGLGTMGYGFPAAIGVQVACPGETVFDIAGDGSIQMNIQELATAVNYELPVNVAIMNNGFLGMVRQWQELFYNRRYAYTELVNPDFVRLAEAYGAAGRRVTTAREVAPALEEAVAAQKPVMLDFVIEREENVLPFVPPGESLDHML</sequence>
<dbReference type="InterPro" id="IPR012000">
    <property type="entry name" value="Thiamin_PyroP_enz_cen_dom"/>
</dbReference>
<evidence type="ECO:0000256" key="12">
    <source>
        <dbReference type="ARBA" id="ARBA00023304"/>
    </source>
</evidence>
<name>A0A1B7LFG7_9FIRM</name>
<comment type="pathway">
    <text evidence="2 14">Amino-acid biosynthesis; L-valine biosynthesis; L-valine from pyruvate: step 1/4.</text>
</comment>
<protein>
    <recommendedName>
        <fullName evidence="4 14">Acetolactate synthase</fullName>
        <ecNumber evidence="4 14">2.2.1.6</ecNumber>
    </recommendedName>
</protein>
<dbReference type="GO" id="GO:0009099">
    <property type="term" value="P:L-valine biosynthetic process"/>
    <property type="evidence" value="ECO:0007669"/>
    <property type="project" value="UniProtKB-UniPathway"/>
</dbReference>
<proteinExistence type="inferred from homology"/>
<evidence type="ECO:0000256" key="9">
    <source>
        <dbReference type="ARBA" id="ARBA00022827"/>
    </source>
</evidence>
<evidence type="ECO:0000256" key="4">
    <source>
        <dbReference type="ARBA" id="ARBA00013145"/>
    </source>
</evidence>
<dbReference type="SUPFAM" id="SSF52467">
    <property type="entry name" value="DHS-like NAD/FAD-binding domain"/>
    <property type="match status" value="1"/>
</dbReference>
<evidence type="ECO:0000256" key="14">
    <source>
        <dbReference type="RuleBase" id="RU003591"/>
    </source>
</evidence>
<dbReference type="PANTHER" id="PTHR18968">
    <property type="entry name" value="THIAMINE PYROPHOSPHATE ENZYMES"/>
    <property type="match status" value="1"/>
</dbReference>
<evidence type="ECO:0000256" key="6">
    <source>
        <dbReference type="ARBA" id="ARBA00022630"/>
    </source>
</evidence>
<keyword evidence="9" id="KW-0274">FAD</keyword>
<dbReference type="CDD" id="cd07035">
    <property type="entry name" value="TPP_PYR_POX_like"/>
    <property type="match status" value="1"/>
</dbReference>
<feature type="domain" description="Thiamine pyrophosphate enzyme N-terminal TPP-binding" evidence="17">
    <location>
        <begin position="4"/>
        <end position="117"/>
    </location>
</feature>
<keyword evidence="5 14" id="KW-0028">Amino-acid biosynthesis</keyword>
<dbReference type="Gene3D" id="3.40.50.970">
    <property type="match status" value="2"/>
</dbReference>
<dbReference type="CDD" id="cd02015">
    <property type="entry name" value="TPP_AHAS"/>
    <property type="match status" value="1"/>
</dbReference>
<comment type="pathway">
    <text evidence="1 14">Amino-acid biosynthesis; L-isoleucine biosynthesis; L-isoleucine from 2-oxobutanoate: step 1/4.</text>
</comment>
<evidence type="ECO:0000313" key="19">
    <source>
        <dbReference type="Proteomes" id="UP000078532"/>
    </source>
</evidence>
<dbReference type="FunFam" id="3.40.50.1220:FF:000008">
    <property type="entry name" value="Acetolactate synthase"/>
    <property type="match status" value="1"/>
</dbReference>
<dbReference type="Pfam" id="PF02776">
    <property type="entry name" value="TPP_enzyme_N"/>
    <property type="match status" value="1"/>
</dbReference>
<dbReference type="GO" id="GO:0009097">
    <property type="term" value="P:isoleucine biosynthetic process"/>
    <property type="evidence" value="ECO:0007669"/>
    <property type="project" value="UniProtKB-UniPathway"/>
</dbReference>
<evidence type="ECO:0000256" key="7">
    <source>
        <dbReference type="ARBA" id="ARBA00022679"/>
    </source>
</evidence>
<dbReference type="AlphaFoldDB" id="A0A1B7LFG7"/>
<dbReference type="GO" id="GO:0030976">
    <property type="term" value="F:thiamine pyrophosphate binding"/>
    <property type="evidence" value="ECO:0007669"/>
    <property type="project" value="UniProtKB-UniRule"/>
</dbReference>
<comment type="cofactor">
    <cofactor evidence="14">
        <name>thiamine diphosphate</name>
        <dbReference type="ChEBI" id="CHEBI:58937"/>
    </cofactor>
    <text evidence="14">Binds 1 thiamine pyrophosphate per subunit.</text>
</comment>
<feature type="domain" description="Thiamine pyrophosphate enzyme central" evidence="15">
    <location>
        <begin position="192"/>
        <end position="327"/>
    </location>
</feature>
<comment type="catalytic activity">
    <reaction evidence="13 14">
        <text>2 pyruvate + H(+) = (2S)-2-acetolactate + CO2</text>
        <dbReference type="Rhea" id="RHEA:25249"/>
        <dbReference type="ChEBI" id="CHEBI:15361"/>
        <dbReference type="ChEBI" id="CHEBI:15378"/>
        <dbReference type="ChEBI" id="CHEBI:16526"/>
        <dbReference type="ChEBI" id="CHEBI:58476"/>
        <dbReference type="EC" id="2.2.1.6"/>
    </reaction>
</comment>
<comment type="similarity">
    <text evidence="3 14">Belongs to the TPP enzyme family.</text>
</comment>
<comment type="caution">
    <text evidence="18">The sequence shown here is derived from an EMBL/GenBank/DDBJ whole genome shotgun (WGS) entry which is preliminary data.</text>
</comment>
<dbReference type="InterPro" id="IPR012001">
    <property type="entry name" value="Thiamin_PyroP_enz_TPP-bd_dom"/>
</dbReference>
<dbReference type="Gene3D" id="3.40.50.1220">
    <property type="entry name" value="TPP-binding domain"/>
    <property type="match status" value="1"/>
</dbReference>
<keyword evidence="19" id="KW-1185">Reference proteome</keyword>
<accession>A0A1B7LFG7</accession>
<dbReference type="OrthoDB" id="4494979at2"/>
<organism evidence="18 19">
    <name type="scientific">Desulfotomaculum copahuensis</name>
    <dbReference type="NCBI Taxonomy" id="1838280"/>
    <lineage>
        <taxon>Bacteria</taxon>
        <taxon>Bacillati</taxon>
        <taxon>Bacillota</taxon>
        <taxon>Clostridia</taxon>
        <taxon>Eubacteriales</taxon>
        <taxon>Desulfotomaculaceae</taxon>
        <taxon>Desulfotomaculum</taxon>
    </lineage>
</organism>
<evidence type="ECO:0000259" key="15">
    <source>
        <dbReference type="Pfam" id="PF00205"/>
    </source>
</evidence>
<dbReference type="UniPathway" id="UPA00047">
    <property type="reaction ID" value="UER00055"/>
</dbReference>
<evidence type="ECO:0000259" key="16">
    <source>
        <dbReference type="Pfam" id="PF02775"/>
    </source>
</evidence>
<evidence type="ECO:0000259" key="17">
    <source>
        <dbReference type="Pfam" id="PF02776"/>
    </source>
</evidence>
<dbReference type="InterPro" id="IPR045229">
    <property type="entry name" value="TPP_enz"/>
</dbReference>
<reference evidence="18 19" key="1">
    <citation type="submission" date="2016-04" db="EMBL/GenBank/DDBJ databases">
        <authorList>
            <person name="Evans L.H."/>
            <person name="Alamgir A."/>
            <person name="Owens N."/>
            <person name="Weber N.D."/>
            <person name="Virtaneva K."/>
            <person name="Barbian K."/>
            <person name="Babar A."/>
            <person name="Rosenke K."/>
        </authorList>
    </citation>
    <scope>NUCLEOTIDE SEQUENCE [LARGE SCALE GENOMIC DNA]</scope>
    <source>
        <strain evidence="18 19">LMa1</strain>
    </source>
</reference>
<evidence type="ECO:0000256" key="5">
    <source>
        <dbReference type="ARBA" id="ARBA00022605"/>
    </source>
</evidence>
<dbReference type="RefSeq" id="WP_066667954.1">
    <property type="nucleotide sequence ID" value="NZ_LYVF01000137.1"/>
</dbReference>